<dbReference type="AlphaFoldDB" id="A0AAD8QCP6"/>
<dbReference type="PANTHER" id="PTHR40422:SF1">
    <property type="entry name" value="TRANSLATION MACHINERY-ASSOCIATED PROTEIN 17"/>
    <property type="match status" value="1"/>
</dbReference>
<evidence type="ECO:0000256" key="1">
    <source>
        <dbReference type="SAM" id="MobiDB-lite"/>
    </source>
</evidence>
<gene>
    <name evidence="2" type="ORF">LY79DRAFT_664509</name>
</gene>
<feature type="compositionally biased region" description="Basic and acidic residues" evidence="1">
    <location>
        <begin position="217"/>
        <end position="244"/>
    </location>
</feature>
<feature type="region of interest" description="Disordered" evidence="1">
    <location>
        <begin position="110"/>
        <end position="130"/>
    </location>
</feature>
<protein>
    <recommendedName>
        <fullName evidence="4">Secondary alcohol dehydrogenase</fullName>
    </recommendedName>
</protein>
<dbReference type="RefSeq" id="XP_060420654.1">
    <property type="nucleotide sequence ID" value="XM_060562902.1"/>
</dbReference>
<comment type="caution">
    <text evidence="2">The sequence shown here is derived from an EMBL/GenBank/DDBJ whole genome shotgun (WGS) entry which is preliminary data.</text>
</comment>
<dbReference type="PANTHER" id="PTHR40422">
    <property type="entry name" value="TRANSLATION MACHINERY-ASSOCIATED PROTEIN 17"/>
    <property type="match status" value="1"/>
</dbReference>
<proteinExistence type="predicted"/>
<keyword evidence="3" id="KW-1185">Reference proteome</keyword>
<evidence type="ECO:0000313" key="3">
    <source>
        <dbReference type="Proteomes" id="UP001230504"/>
    </source>
</evidence>
<evidence type="ECO:0000313" key="2">
    <source>
        <dbReference type="EMBL" id="KAK1600158.1"/>
    </source>
</evidence>
<accession>A0AAD8QCP6</accession>
<feature type="region of interest" description="Disordered" evidence="1">
    <location>
        <begin position="157"/>
        <end position="185"/>
    </location>
</feature>
<organism evidence="2 3">
    <name type="scientific">Colletotrichum navitas</name>
    <dbReference type="NCBI Taxonomy" id="681940"/>
    <lineage>
        <taxon>Eukaryota</taxon>
        <taxon>Fungi</taxon>
        <taxon>Dikarya</taxon>
        <taxon>Ascomycota</taxon>
        <taxon>Pezizomycotina</taxon>
        <taxon>Sordariomycetes</taxon>
        <taxon>Hypocreomycetidae</taxon>
        <taxon>Glomerellales</taxon>
        <taxon>Glomerellaceae</taxon>
        <taxon>Colletotrichum</taxon>
        <taxon>Colletotrichum graminicola species complex</taxon>
    </lineage>
</organism>
<dbReference type="GO" id="GO:0070682">
    <property type="term" value="P:proteasome regulatory particle assembly"/>
    <property type="evidence" value="ECO:0007669"/>
    <property type="project" value="InterPro"/>
</dbReference>
<reference evidence="2" key="1">
    <citation type="submission" date="2021-06" db="EMBL/GenBank/DDBJ databases">
        <title>Comparative genomics, transcriptomics and evolutionary studies reveal genomic signatures of adaptation to plant cell wall in hemibiotrophic fungi.</title>
        <authorList>
            <consortium name="DOE Joint Genome Institute"/>
            <person name="Baroncelli R."/>
            <person name="Diaz J.F."/>
            <person name="Benocci T."/>
            <person name="Peng M."/>
            <person name="Battaglia E."/>
            <person name="Haridas S."/>
            <person name="Andreopoulos W."/>
            <person name="Labutti K."/>
            <person name="Pangilinan J."/>
            <person name="Floch G.L."/>
            <person name="Makela M.R."/>
            <person name="Henrissat B."/>
            <person name="Grigoriev I.V."/>
            <person name="Crouch J.A."/>
            <person name="De Vries R.P."/>
            <person name="Sukno S.A."/>
            <person name="Thon M.R."/>
        </authorList>
    </citation>
    <scope>NUCLEOTIDE SEQUENCE</scope>
    <source>
        <strain evidence="2">CBS 125086</strain>
    </source>
</reference>
<dbReference type="EMBL" id="JAHLJV010000001">
    <property type="protein sequence ID" value="KAK1600158.1"/>
    <property type="molecule type" value="Genomic_DNA"/>
</dbReference>
<sequence>MSSADTSPISPARFAEALRELSLPTLHLKALEIRNSILHLRYSNAQLKPYAEGAATTLDGADASAGRPDPDCVEAIRENEAVIARMEERLQIIRDEVEGRGHSWNEFRSKEEVESDHHHHHHQQQQAGVHANGVNGTAAQATTTTNGLGAATAEEERIAGQTAAAAASNSSTTTAASPHPAWLDGTFQMGTIRNGEIRMDAAPAQPTPHASSTGGRLSDEELRRAMEERMRDLGHDDEDGGMHL</sequence>
<name>A0AAD8QCP6_9PEZI</name>
<dbReference type="GeneID" id="85447142"/>
<feature type="region of interest" description="Disordered" evidence="1">
    <location>
        <begin position="202"/>
        <end position="244"/>
    </location>
</feature>
<feature type="compositionally biased region" description="Low complexity" evidence="1">
    <location>
        <begin position="162"/>
        <end position="177"/>
    </location>
</feature>
<dbReference type="Proteomes" id="UP001230504">
    <property type="component" value="Unassembled WGS sequence"/>
</dbReference>
<dbReference type="InterPro" id="IPR038966">
    <property type="entry name" value="TMA17"/>
</dbReference>
<evidence type="ECO:0008006" key="4">
    <source>
        <dbReference type="Google" id="ProtNLM"/>
    </source>
</evidence>
<dbReference type="GO" id="GO:0030674">
    <property type="term" value="F:protein-macromolecule adaptor activity"/>
    <property type="evidence" value="ECO:0007669"/>
    <property type="project" value="TreeGrafter"/>
</dbReference>